<keyword evidence="2" id="KW-1185">Reference proteome</keyword>
<dbReference type="AlphaFoldDB" id="A0A9N9W9X1"/>
<evidence type="ECO:0000313" key="2">
    <source>
        <dbReference type="Proteomes" id="UP000775872"/>
    </source>
</evidence>
<accession>A0A9N9W9X1</accession>
<evidence type="ECO:0000313" key="1">
    <source>
        <dbReference type="EMBL" id="CAH0045789.1"/>
    </source>
</evidence>
<organism evidence="1 2">
    <name type="scientific">Clonostachys solani</name>
    <dbReference type="NCBI Taxonomy" id="160281"/>
    <lineage>
        <taxon>Eukaryota</taxon>
        <taxon>Fungi</taxon>
        <taxon>Dikarya</taxon>
        <taxon>Ascomycota</taxon>
        <taxon>Pezizomycotina</taxon>
        <taxon>Sordariomycetes</taxon>
        <taxon>Hypocreomycetidae</taxon>
        <taxon>Hypocreales</taxon>
        <taxon>Bionectriaceae</taxon>
        <taxon>Clonostachys</taxon>
    </lineage>
</organism>
<gene>
    <name evidence="1" type="ORF">CSOL1703_00012420</name>
</gene>
<dbReference type="OrthoDB" id="5428863at2759"/>
<reference evidence="2" key="1">
    <citation type="submission" date="2019-06" db="EMBL/GenBank/DDBJ databases">
        <authorList>
            <person name="Broberg M."/>
        </authorList>
    </citation>
    <scope>NUCLEOTIDE SEQUENCE [LARGE SCALE GENOMIC DNA]</scope>
</reference>
<dbReference type="Proteomes" id="UP000775872">
    <property type="component" value="Unassembled WGS sequence"/>
</dbReference>
<comment type="caution">
    <text evidence="1">The sequence shown here is derived from an EMBL/GenBank/DDBJ whole genome shotgun (WGS) entry which is preliminary data.</text>
</comment>
<reference evidence="1 2" key="2">
    <citation type="submission" date="2021-10" db="EMBL/GenBank/DDBJ databases">
        <authorList>
            <person name="Piombo E."/>
        </authorList>
    </citation>
    <scope>NUCLEOTIDE SEQUENCE [LARGE SCALE GENOMIC DNA]</scope>
</reference>
<protein>
    <submittedName>
        <fullName evidence="1">Uncharacterized protein</fullName>
    </submittedName>
</protein>
<dbReference type="EMBL" id="CABFOC020000013">
    <property type="protein sequence ID" value="CAH0045789.1"/>
    <property type="molecule type" value="Genomic_DNA"/>
</dbReference>
<proteinExistence type="predicted"/>
<sequence>MKTEGLENGDKQSFRLILPVCAKPQATGTSEMPFQTLLVGLEFHYVHCGYELEGITRWDRSLLDPSIVKKFIENCREHHGSHCNEPLWAAKIPQFFRVIDTKNWCIQLAPEERFEYLALSFVWGVPLGIHSQTDIKLLQLDTATLTELEQMDSLHKYSIPEVILNAINFCADLGYQYL</sequence>
<name>A0A9N9W9X1_9HYPO</name>